<reference evidence="4" key="1">
    <citation type="submission" date="2016-11" db="EMBL/GenBank/DDBJ databases">
        <authorList>
            <person name="Shukria A."/>
            <person name="Stevens D.C."/>
        </authorList>
    </citation>
    <scope>NUCLEOTIDE SEQUENCE [LARGE SCALE GENOMIC DNA]</scope>
    <source>
        <strain evidence="4">Cbfe23</strain>
    </source>
</reference>
<dbReference type="InterPro" id="IPR000627">
    <property type="entry name" value="Intradiol_dOase_C"/>
</dbReference>
<dbReference type="GO" id="GO:0016702">
    <property type="term" value="F:oxidoreductase activity, acting on single donors with incorporation of molecular oxygen, incorporation of two atoms of oxygen"/>
    <property type="evidence" value="ECO:0007669"/>
    <property type="project" value="InterPro"/>
</dbReference>
<dbReference type="InterPro" id="IPR006311">
    <property type="entry name" value="TAT_signal"/>
</dbReference>
<feature type="region of interest" description="Disordered" evidence="1">
    <location>
        <begin position="287"/>
        <end position="330"/>
    </location>
</feature>
<sequence>MSSETKTDNPSPVLTRRKLLYGMGLAAAAVPLGQFLAACGEGTDGSGTGTPDPMDSVVDPGAWATGGTRSMTALSSYPDPFAAGLGSACALTCEATLGPCYATTVEREDITEGEDGLPVRLAFLIVDETCKPIPGATLDIWHCGPDGLYSGEDASDFCTTGDERARSARWYRGVQTTDANGRVNFNTCFPGWYSSRTVHIHFTVRLNNQEYVTSQFVFDDALDDEIINSQPLYNTRGPRDTTNATDNVVSAESAPEYSFQTKRMADGAMLAWKTIVIRSSLSNASCSVPGGGGGGGGPRPPGDGGMGPPPGGRDGGGMGPPPGWDGGTRP</sequence>
<dbReference type="Gene3D" id="2.60.130.10">
    <property type="entry name" value="Aromatic compound dioxygenase"/>
    <property type="match status" value="1"/>
</dbReference>
<gene>
    <name evidence="3" type="ORF">BON30_38815</name>
</gene>
<dbReference type="PANTHER" id="PTHR34315">
    <property type="match status" value="1"/>
</dbReference>
<accession>A0A1L9AZP6</accession>
<dbReference type="Pfam" id="PF00775">
    <property type="entry name" value="Dioxygenase_C"/>
    <property type="match status" value="1"/>
</dbReference>
<feature type="compositionally biased region" description="Gly residues" evidence="1">
    <location>
        <begin position="289"/>
        <end position="330"/>
    </location>
</feature>
<feature type="region of interest" description="Disordered" evidence="1">
    <location>
        <begin position="231"/>
        <end position="251"/>
    </location>
</feature>
<keyword evidence="4" id="KW-1185">Reference proteome</keyword>
<evidence type="ECO:0000313" key="3">
    <source>
        <dbReference type="EMBL" id="OJH35485.1"/>
    </source>
</evidence>
<organism evidence="3 4">
    <name type="scientific">Cystobacter ferrugineus</name>
    <dbReference type="NCBI Taxonomy" id="83449"/>
    <lineage>
        <taxon>Bacteria</taxon>
        <taxon>Pseudomonadati</taxon>
        <taxon>Myxococcota</taxon>
        <taxon>Myxococcia</taxon>
        <taxon>Myxococcales</taxon>
        <taxon>Cystobacterineae</taxon>
        <taxon>Archangiaceae</taxon>
        <taxon>Cystobacter</taxon>
    </lineage>
</organism>
<dbReference type="RefSeq" id="WP_071903585.1">
    <property type="nucleotide sequence ID" value="NZ_MPIN01000014.1"/>
</dbReference>
<keyword evidence="3" id="KW-0223">Dioxygenase</keyword>
<comment type="caution">
    <text evidence="3">The sequence shown here is derived from an EMBL/GenBank/DDBJ whole genome shotgun (WGS) entry which is preliminary data.</text>
</comment>
<dbReference type="EMBL" id="MPIN01000014">
    <property type="protein sequence ID" value="OJH35485.1"/>
    <property type="molecule type" value="Genomic_DNA"/>
</dbReference>
<dbReference type="AlphaFoldDB" id="A0A1L9AZP6"/>
<keyword evidence="3" id="KW-0560">Oxidoreductase</keyword>
<dbReference type="GO" id="GO:0008199">
    <property type="term" value="F:ferric iron binding"/>
    <property type="evidence" value="ECO:0007669"/>
    <property type="project" value="InterPro"/>
</dbReference>
<dbReference type="OrthoDB" id="9805815at2"/>
<evidence type="ECO:0000256" key="1">
    <source>
        <dbReference type="SAM" id="MobiDB-lite"/>
    </source>
</evidence>
<evidence type="ECO:0000313" key="4">
    <source>
        <dbReference type="Proteomes" id="UP000182229"/>
    </source>
</evidence>
<protein>
    <submittedName>
        <fullName evidence="3">Protocatechuate 3,4-dioxygenase</fullName>
    </submittedName>
</protein>
<dbReference type="SUPFAM" id="SSF49482">
    <property type="entry name" value="Aromatic compound dioxygenase"/>
    <property type="match status" value="1"/>
</dbReference>
<dbReference type="PANTHER" id="PTHR34315:SF1">
    <property type="entry name" value="INTRADIOL RING-CLEAVAGE DIOXYGENASES DOMAIN-CONTAINING PROTEIN-RELATED"/>
    <property type="match status" value="1"/>
</dbReference>
<dbReference type="InterPro" id="IPR015889">
    <property type="entry name" value="Intradiol_dOase_core"/>
</dbReference>
<feature type="domain" description="Intradiol ring-cleavage dioxygenases" evidence="2">
    <location>
        <begin position="112"/>
        <end position="235"/>
    </location>
</feature>
<evidence type="ECO:0000259" key="2">
    <source>
        <dbReference type="Pfam" id="PF00775"/>
    </source>
</evidence>
<feature type="compositionally biased region" description="Polar residues" evidence="1">
    <location>
        <begin position="240"/>
        <end position="250"/>
    </location>
</feature>
<dbReference type="Proteomes" id="UP000182229">
    <property type="component" value="Unassembled WGS sequence"/>
</dbReference>
<dbReference type="STRING" id="83449.BON30_38815"/>
<dbReference type="PROSITE" id="PS51318">
    <property type="entry name" value="TAT"/>
    <property type="match status" value="1"/>
</dbReference>
<proteinExistence type="predicted"/>
<name>A0A1L9AZP6_9BACT</name>
<reference evidence="3 4" key="2">
    <citation type="submission" date="2016-12" db="EMBL/GenBank/DDBJ databases">
        <title>Draft Genome Sequence of Cystobacter ferrugineus Strain Cbfe23.</title>
        <authorList>
            <person name="Akbar S."/>
            <person name="Dowd S.E."/>
            <person name="Stevens D.C."/>
        </authorList>
    </citation>
    <scope>NUCLEOTIDE SEQUENCE [LARGE SCALE GENOMIC DNA]</scope>
    <source>
        <strain evidence="3 4">Cbfe23</strain>
    </source>
</reference>